<reference evidence="4" key="1">
    <citation type="submission" date="2022-12" db="EMBL/GenBank/DDBJ databases">
        <authorList>
            <person name="Krivoruchko A.V."/>
            <person name="Elkin A."/>
        </authorList>
    </citation>
    <scope>NUCLEOTIDE SEQUENCE</scope>
    <source>
        <strain evidence="4">IEGM 1391</strain>
    </source>
</reference>
<name>A0ABT4ML74_9NOCA</name>
<dbReference type="InterPro" id="IPR050109">
    <property type="entry name" value="HTH-type_TetR-like_transc_reg"/>
</dbReference>
<dbReference type="InterPro" id="IPR001647">
    <property type="entry name" value="HTH_TetR"/>
</dbReference>
<evidence type="ECO:0000313" key="4">
    <source>
        <dbReference type="EMBL" id="MCZ4520501.1"/>
    </source>
</evidence>
<keyword evidence="5" id="KW-1185">Reference proteome</keyword>
<proteinExistence type="predicted"/>
<dbReference type="Gene3D" id="1.10.357.10">
    <property type="entry name" value="Tetracycline Repressor, domain 2"/>
    <property type="match status" value="1"/>
</dbReference>
<dbReference type="SUPFAM" id="SSF46689">
    <property type="entry name" value="Homeodomain-like"/>
    <property type="match status" value="1"/>
</dbReference>
<dbReference type="PANTHER" id="PTHR30055">
    <property type="entry name" value="HTH-TYPE TRANSCRIPTIONAL REGULATOR RUTR"/>
    <property type="match status" value="1"/>
</dbReference>
<sequence>MARPRDQNRRTAILTAATRAIAAQGLGASTAAIAKEAGVSNGSLFVYFDTKVALLNELFVSLKTEMAESALVGIPVGEEPREQMLHVWTQWMHWATTSPDKRRAVAQLLVSDEITAASHDEANAAFGAMADLLERSRAGGPMHDAPLIFLLTLTNTIAETTIDAIIREPAEAERLTRLAFEATWRVISGN</sequence>
<protein>
    <submittedName>
        <fullName evidence="4">TetR/AcrR family transcriptional regulator</fullName>
    </submittedName>
</protein>
<comment type="caution">
    <text evidence="4">The sequence shown here is derived from an EMBL/GenBank/DDBJ whole genome shotgun (WGS) entry which is preliminary data.</text>
</comment>
<accession>A0ABT4ML74</accession>
<dbReference type="Proteomes" id="UP001081071">
    <property type="component" value="Unassembled WGS sequence"/>
</dbReference>
<evidence type="ECO:0000256" key="1">
    <source>
        <dbReference type="ARBA" id="ARBA00023125"/>
    </source>
</evidence>
<dbReference type="RefSeq" id="WP_269606855.1">
    <property type="nucleotide sequence ID" value="NZ_JAPWIJ010000007.1"/>
</dbReference>
<evidence type="ECO:0000256" key="2">
    <source>
        <dbReference type="PROSITE-ProRule" id="PRU00335"/>
    </source>
</evidence>
<keyword evidence="1 2" id="KW-0238">DNA-binding</keyword>
<evidence type="ECO:0000259" key="3">
    <source>
        <dbReference type="PROSITE" id="PS50977"/>
    </source>
</evidence>
<dbReference type="PRINTS" id="PR00455">
    <property type="entry name" value="HTHTETR"/>
</dbReference>
<dbReference type="Pfam" id="PF00440">
    <property type="entry name" value="TetR_N"/>
    <property type="match status" value="1"/>
</dbReference>
<dbReference type="PROSITE" id="PS50977">
    <property type="entry name" value="HTH_TETR_2"/>
    <property type="match status" value="1"/>
</dbReference>
<dbReference type="EMBL" id="JAPWIJ010000007">
    <property type="protein sequence ID" value="MCZ4520501.1"/>
    <property type="molecule type" value="Genomic_DNA"/>
</dbReference>
<feature type="domain" description="HTH tetR-type" evidence="3">
    <location>
        <begin position="7"/>
        <end position="66"/>
    </location>
</feature>
<evidence type="ECO:0000313" key="5">
    <source>
        <dbReference type="Proteomes" id="UP001081071"/>
    </source>
</evidence>
<feature type="DNA-binding region" description="H-T-H motif" evidence="2">
    <location>
        <begin position="29"/>
        <end position="48"/>
    </location>
</feature>
<dbReference type="PANTHER" id="PTHR30055:SF222">
    <property type="entry name" value="REGULATORY PROTEIN"/>
    <property type="match status" value="1"/>
</dbReference>
<dbReference type="InterPro" id="IPR009057">
    <property type="entry name" value="Homeodomain-like_sf"/>
</dbReference>
<gene>
    <name evidence="4" type="ORF">O4220_18470</name>
</gene>
<dbReference type="InterPro" id="IPR023772">
    <property type="entry name" value="DNA-bd_HTH_TetR-type_CS"/>
</dbReference>
<dbReference type="PROSITE" id="PS01081">
    <property type="entry name" value="HTH_TETR_1"/>
    <property type="match status" value="1"/>
</dbReference>
<organism evidence="4 5">
    <name type="scientific">Rhodococcus ruber</name>
    <dbReference type="NCBI Taxonomy" id="1830"/>
    <lineage>
        <taxon>Bacteria</taxon>
        <taxon>Bacillati</taxon>
        <taxon>Actinomycetota</taxon>
        <taxon>Actinomycetes</taxon>
        <taxon>Mycobacteriales</taxon>
        <taxon>Nocardiaceae</taxon>
        <taxon>Rhodococcus</taxon>
    </lineage>
</organism>